<reference evidence="1 4" key="2">
    <citation type="submission" date="2020-07" db="EMBL/GenBank/DDBJ databases">
        <title>Genus Haemophilus, Bergeys manual.</title>
        <authorList>
            <person name="Noerskov-Lauritsen N."/>
        </authorList>
    </citation>
    <scope>NUCLEOTIDE SEQUENCE [LARGE SCALE GENOMIC DNA]</scope>
    <source>
        <strain evidence="1 4">CCUG30047</strain>
    </source>
</reference>
<dbReference type="EMBL" id="LZDL01000001">
    <property type="protein sequence ID" value="OBX48429.1"/>
    <property type="molecule type" value="Genomic_DNA"/>
</dbReference>
<evidence type="ECO:0000313" key="4">
    <source>
        <dbReference type="Proteomes" id="UP000590599"/>
    </source>
</evidence>
<dbReference type="RefSeq" id="WP_053465666.1">
    <property type="nucleotide sequence ID" value="NZ_JACBKA010000033.1"/>
</dbReference>
<protein>
    <submittedName>
        <fullName evidence="1">Helix-turn-helix domain-containing protein</fullName>
    </submittedName>
</protein>
<evidence type="ECO:0000313" key="3">
    <source>
        <dbReference type="Proteomes" id="UP000092611"/>
    </source>
</evidence>
<reference evidence="2 3" key="1">
    <citation type="submission" date="2016-06" db="EMBL/GenBank/DDBJ databases">
        <title>Draft genome of Haemophilus haemolyticus CCUG 24149.</title>
        <authorList>
            <person name="Engstrom-Jakobsson H."/>
            <person name="Salva-Serra F."/>
            <person name="Thorell K."/>
            <person name="Gonzales-Siles L."/>
            <person name="Karlsson R."/>
            <person name="Boulund F."/>
            <person name="Engstrand L."/>
            <person name="Kristiansson E."/>
            <person name="Moore E."/>
        </authorList>
    </citation>
    <scope>NUCLEOTIDE SEQUENCE [LARGE SCALE GENOMIC DNA]</scope>
    <source>
        <strain evidence="2 3">CCUG 24149</strain>
    </source>
</reference>
<evidence type="ECO:0000313" key="1">
    <source>
        <dbReference type="EMBL" id="NYA28108.1"/>
    </source>
</evidence>
<dbReference type="EMBL" id="JACBKA010000033">
    <property type="protein sequence ID" value="NYA28108.1"/>
    <property type="molecule type" value="Genomic_DNA"/>
</dbReference>
<dbReference type="Proteomes" id="UP000590599">
    <property type="component" value="Unassembled WGS sequence"/>
</dbReference>
<dbReference type="AlphaFoldDB" id="A0A1B8PH74"/>
<organism evidence="2 3">
    <name type="scientific">Haemophilus haemolyticus</name>
    <dbReference type="NCBI Taxonomy" id="726"/>
    <lineage>
        <taxon>Bacteria</taxon>
        <taxon>Pseudomonadati</taxon>
        <taxon>Pseudomonadota</taxon>
        <taxon>Gammaproteobacteria</taxon>
        <taxon>Pasteurellales</taxon>
        <taxon>Pasteurellaceae</taxon>
        <taxon>Haemophilus</taxon>
    </lineage>
</organism>
<sequence>MITEENTTKSERTLTIKEVANLLNLSYSTVFAHRFKWGFFQMEGSKAWRVFREDLDRCRKRKNNVIRLVGLTDIKNGGKNKCQSTREEVHIGSILQHRVANELDEALGLK</sequence>
<comment type="caution">
    <text evidence="2">The sequence shown here is derived from an EMBL/GenBank/DDBJ whole genome shotgun (WGS) entry which is preliminary data.</text>
</comment>
<gene>
    <name evidence="2" type="ORF">A9Z62_00025</name>
    <name evidence="1" type="ORF">HZI69_09740</name>
</gene>
<dbReference type="Proteomes" id="UP000092611">
    <property type="component" value="Unassembled WGS sequence"/>
</dbReference>
<accession>A0A1B8PH74</accession>
<proteinExistence type="predicted"/>
<name>A0A1B8PH74_HAEHA</name>
<evidence type="ECO:0000313" key="2">
    <source>
        <dbReference type="EMBL" id="OBX48429.1"/>
    </source>
</evidence>